<sequence>MINADEVRPGMAVVGSDGVQVGVARAVEGRTRLQVTSADGTYHFLPLSDAVKIAGQSIVLGRHAADAIGSFDDDIPAGEDTT</sequence>
<dbReference type="AlphaFoldDB" id="A0A7W4K519"/>
<comment type="caution">
    <text evidence="1">The sequence shown here is derived from an EMBL/GenBank/DDBJ whole genome shotgun (WGS) entry which is preliminary data.</text>
</comment>
<reference evidence="1 2" key="1">
    <citation type="submission" date="2020-04" db="EMBL/GenBank/DDBJ databases">
        <title>Description of novel Gluconacetobacter.</title>
        <authorList>
            <person name="Sombolestani A."/>
        </authorList>
    </citation>
    <scope>NUCLEOTIDE SEQUENCE [LARGE SCALE GENOMIC DNA]</scope>
    <source>
        <strain evidence="1 2">LMG 27802</strain>
    </source>
</reference>
<protein>
    <submittedName>
        <fullName evidence="1">DUF2171 domain-containing protein</fullName>
    </submittedName>
</protein>
<dbReference type="InterPro" id="IPR018684">
    <property type="entry name" value="DUF2171"/>
</dbReference>
<evidence type="ECO:0000313" key="1">
    <source>
        <dbReference type="EMBL" id="MBB2200539.1"/>
    </source>
</evidence>
<dbReference type="Proteomes" id="UP000578030">
    <property type="component" value="Unassembled WGS sequence"/>
</dbReference>
<evidence type="ECO:0000313" key="2">
    <source>
        <dbReference type="Proteomes" id="UP000578030"/>
    </source>
</evidence>
<organism evidence="1 2">
    <name type="scientific">Gluconacetobacter tumulisoli</name>
    <dbReference type="NCBI Taxonomy" id="1286189"/>
    <lineage>
        <taxon>Bacteria</taxon>
        <taxon>Pseudomonadati</taxon>
        <taxon>Pseudomonadota</taxon>
        <taxon>Alphaproteobacteria</taxon>
        <taxon>Acetobacterales</taxon>
        <taxon>Acetobacteraceae</taxon>
        <taxon>Gluconacetobacter</taxon>
    </lineage>
</organism>
<keyword evidence="2" id="KW-1185">Reference proteome</keyword>
<proteinExistence type="predicted"/>
<dbReference type="EMBL" id="JABEQM010000002">
    <property type="protein sequence ID" value="MBB2200539.1"/>
    <property type="molecule type" value="Genomic_DNA"/>
</dbReference>
<dbReference type="Pfam" id="PF09939">
    <property type="entry name" value="DUF2171"/>
    <property type="match status" value="1"/>
</dbReference>
<dbReference type="RefSeq" id="WP_182954249.1">
    <property type="nucleotide sequence ID" value="NZ_JABEQM010000002.1"/>
</dbReference>
<gene>
    <name evidence="1" type="ORF">HLH28_02920</name>
</gene>
<name>A0A7W4K519_9PROT</name>
<accession>A0A7W4K519</accession>